<keyword evidence="4" id="KW-0297">G-protein coupled receptor</keyword>
<reference evidence="10" key="1">
    <citation type="submission" date="2025-08" db="UniProtKB">
        <authorList>
            <consortium name="Ensembl"/>
        </authorList>
    </citation>
    <scope>IDENTIFICATION</scope>
</reference>
<reference evidence="10" key="2">
    <citation type="submission" date="2025-09" db="UniProtKB">
        <authorList>
            <consortium name="Ensembl"/>
        </authorList>
    </citation>
    <scope>IDENTIFICATION</scope>
</reference>
<dbReference type="PROSITE" id="PS50262">
    <property type="entry name" value="G_PROTEIN_RECEP_F1_2"/>
    <property type="match status" value="1"/>
</dbReference>
<sequence length="418" mass="47430">MCFVISSFSSIIVIELSSKKSINAAFILIIYHFFSAFCLVVFSVLGNGLVLVICYRRRKKMVCSELLCVNLAVVDFLCCVCFYPLSIMSSFHHMWLGENITCVYYGLGCYSFGLCGMFTITAISIIRYLKTCYSLVYGEGTNIQIACCAIWLLAVVWSSFPLIGWGEYVPEPYGLSCTIAWKAYHTSAKDAFYVICSFACFTMVPVLLIVVSQCQILYKVFRFSNSLSARGIRNNLKYAEKRLSVMFFCISLGFVIAWVPYAVVSLLFIFHRESQYMAPEGFVFPALFAKSSHVYNPFIYFYFNKTFRRELRCLLLSFWPKLGGNRVSVHNAMVIQHPIHIQLQERARVPKRTFGLSQDQTLSKNKDKAMHRSGSNPVPGRPVYTCWGSTSKKSLHHLGNMLSTGCFVVQFVPVTGQQ</sequence>
<comment type="subcellular location">
    <subcellularLocation>
        <location evidence="1">Membrane</location>
        <topology evidence="1">Multi-pass membrane protein</topology>
    </subcellularLocation>
</comment>
<evidence type="ECO:0000256" key="6">
    <source>
        <dbReference type="ARBA" id="ARBA00023170"/>
    </source>
</evidence>
<feature type="transmembrane region" description="Helical" evidence="8">
    <location>
        <begin position="141"/>
        <end position="160"/>
    </location>
</feature>
<dbReference type="GeneTree" id="ENSGT01120000271854"/>
<keyword evidence="7" id="KW-0807">Transducer</keyword>
<dbReference type="InterPro" id="IPR017452">
    <property type="entry name" value="GPCR_Rhodpsn_7TM"/>
</dbReference>
<dbReference type="GO" id="GO:0007602">
    <property type="term" value="P:phototransduction"/>
    <property type="evidence" value="ECO:0007669"/>
    <property type="project" value="Ensembl"/>
</dbReference>
<dbReference type="SUPFAM" id="SSF81321">
    <property type="entry name" value="Family A G protein-coupled receptor-like"/>
    <property type="match status" value="1"/>
</dbReference>
<dbReference type="InterPro" id="IPR000276">
    <property type="entry name" value="GPCR_Rhodpsn"/>
</dbReference>
<dbReference type="Proteomes" id="UP000694565">
    <property type="component" value="Unplaced"/>
</dbReference>
<dbReference type="GO" id="GO:0004930">
    <property type="term" value="F:G protein-coupled receptor activity"/>
    <property type="evidence" value="ECO:0007669"/>
    <property type="project" value="UniProtKB-KW"/>
</dbReference>
<keyword evidence="3 8" id="KW-1133">Transmembrane helix</keyword>
<evidence type="ECO:0000256" key="8">
    <source>
        <dbReference type="SAM" id="Phobius"/>
    </source>
</evidence>
<name>A0A8C2ZZZ3_CYCLU</name>
<organism evidence="10 11">
    <name type="scientific">Cyclopterus lumpus</name>
    <name type="common">Lumpsucker</name>
    <dbReference type="NCBI Taxonomy" id="8103"/>
    <lineage>
        <taxon>Eukaryota</taxon>
        <taxon>Metazoa</taxon>
        <taxon>Chordata</taxon>
        <taxon>Craniata</taxon>
        <taxon>Vertebrata</taxon>
        <taxon>Euteleostomi</taxon>
        <taxon>Actinopterygii</taxon>
        <taxon>Neopterygii</taxon>
        <taxon>Teleostei</taxon>
        <taxon>Neoteleostei</taxon>
        <taxon>Acanthomorphata</taxon>
        <taxon>Eupercaria</taxon>
        <taxon>Perciformes</taxon>
        <taxon>Cottioidei</taxon>
        <taxon>Cottales</taxon>
        <taxon>Cyclopteridae</taxon>
        <taxon>Cyclopterus</taxon>
    </lineage>
</organism>
<dbReference type="Ensembl" id="ENSCLMT00005036265.1">
    <property type="protein sequence ID" value="ENSCLMP00005034844.1"/>
    <property type="gene ID" value="ENSCLMG00005016653.1"/>
</dbReference>
<keyword evidence="5 8" id="KW-0472">Membrane</keyword>
<evidence type="ECO:0000256" key="2">
    <source>
        <dbReference type="ARBA" id="ARBA00022692"/>
    </source>
</evidence>
<protein>
    <submittedName>
        <fullName evidence="10">Opsin 8, group member c</fullName>
    </submittedName>
</protein>
<evidence type="ECO:0000313" key="10">
    <source>
        <dbReference type="Ensembl" id="ENSCLMP00005034844.1"/>
    </source>
</evidence>
<keyword evidence="6" id="KW-0675">Receptor</keyword>
<feature type="transmembrane region" description="Helical" evidence="8">
    <location>
        <begin position="282"/>
        <end position="303"/>
    </location>
</feature>
<proteinExistence type="predicted"/>
<dbReference type="Gene3D" id="1.20.1070.10">
    <property type="entry name" value="Rhodopsin 7-helix transmembrane proteins"/>
    <property type="match status" value="1"/>
</dbReference>
<keyword evidence="2 8" id="KW-0812">Transmembrane</keyword>
<evidence type="ECO:0000256" key="1">
    <source>
        <dbReference type="ARBA" id="ARBA00004141"/>
    </source>
</evidence>
<keyword evidence="11" id="KW-1185">Reference proteome</keyword>
<dbReference type="GO" id="GO:0016020">
    <property type="term" value="C:membrane"/>
    <property type="evidence" value="ECO:0007669"/>
    <property type="project" value="UniProtKB-SubCell"/>
</dbReference>
<dbReference type="Pfam" id="PF00001">
    <property type="entry name" value="7tm_1"/>
    <property type="match status" value="1"/>
</dbReference>
<feature type="transmembrane region" description="Helical" evidence="8">
    <location>
        <begin position="105"/>
        <end position="129"/>
    </location>
</feature>
<feature type="domain" description="G-protein coupled receptors family 1 profile" evidence="9">
    <location>
        <begin position="46"/>
        <end position="300"/>
    </location>
</feature>
<dbReference type="AlphaFoldDB" id="A0A8C2ZZZ3"/>
<evidence type="ECO:0000256" key="5">
    <source>
        <dbReference type="ARBA" id="ARBA00023136"/>
    </source>
</evidence>
<dbReference type="PRINTS" id="PR00237">
    <property type="entry name" value="GPCRRHODOPSN"/>
</dbReference>
<feature type="transmembrane region" description="Helical" evidence="8">
    <location>
        <begin position="243"/>
        <end position="270"/>
    </location>
</feature>
<evidence type="ECO:0000313" key="11">
    <source>
        <dbReference type="Proteomes" id="UP000694565"/>
    </source>
</evidence>
<dbReference type="InterPro" id="IPR050125">
    <property type="entry name" value="GPCR_opsins"/>
</dbReference>
<feature type="transmembrane region" description="Helical" evidence="8">
    <location>
        <begin position="28"/>
        <end position="54"/>
    </location>
</feature>
<accession>A0A8C2ZZZ3</accession>
<feature type="transmembrane region" description="Helical" evidence="8">
    <location>
        <begin position="191"/>
        <end position="212"/>
    </location>
</feature>
<evidence type="ECO:0000256" key="3">
    <source>
        <dbReference type="ARBA" id="ARBA00022989"/>
    </source>
</evidence>
<evidence type="ECO:0000256" key="4">
    <source>
        <dbReference type="ARBA" id="ARBA00023040"/>
    </source>
</evidence>
<dbReference type="PANTHER" id="PTHR24240">
    <property type="entry name" value="OPSIN"/>
    <property type="match status" value="1"/>
</dbReference>
<evidence type="ECO:0000259" key="9">
    <source>
        <dbReference type="PROSITE" id="PS50262"/>
    </source>
</evidence>
<feature type="transmembrane region" description="Helical" evidence="8">
    <location>
        <begin position="66"/>
        <end position="85"/>
    </location>
</feature>
<evidence type="ECO:0000256" key="7">
    <source>
        <dbReference type="ARBA" id="ARBA00023224"/>
    </source>
</evidence>